<sequence>MLEIENVVLLIVDIQGKLAHLMDKKEILFKNVQNLIKGSRALDIPILWVEQNPQGLGPTIPEIADMLSDIQPISKMSFSSCRNDSFLQALNALDRKQVLISGIEAHICVYQTAADLVDMGYEVQVVTDAVSSRNLENKEIGLQRMRESGVSLTSVETALFELLKVAEGDQFRQIIRIIK</sequence>
<feature type="domain" description="Isochorismatase-like" evidence="1">
    <location>
        <begin position="8"/>
        <end position="156"/>
    </location>
</feature>
<keyword evidence="5" id="KW-1185">Reference proteome</keyword>
<dbReference type="GO" id="GO:0016787">
    <property type="term" value="F:hydrolase activity"/>
    <property type="evidence" value="ECO:0007669"/>
    <property type="project" value="UniProtKB-KW"/>
</dbReference>
<dbReference type="InterPro" id="IPR036380">
    <property type="entry name" value="Isochorismatase-like_sf"/>
</dbReference>
<accession>A0A328FHT6</accession>
<dbReference type="AlphaFoldDB" id="A0A328FHT6"/>
<dbReference type="EMBL" id="QLNI01000013">
    <property type="protein sequence ID" value="RAM02515.1"/>
    <property type="molecule type" value="Genomic_DNA"/>
</dbReference>
<gene>
    <name evidence="3" type="ORF">DO021_07635</name>
    <name evidence="2" type="ORF">EYB58_02370</name>
</gene>
<evidence type="ECO:0000259" key="1">
    <source>
        <dbReference type="Pfam" id="PF00857"/>
    </source>
</evidence>
<dbReference type="Gene3D" id="3.40.50.850">
    <property type="entry name" value="Isochorismatase-like"/>
    <property type="match status" value="1"/>
</dbReference>
<dbReference type="CDD" id="cd01012">
    <property type="entry name" value="YcaC_related"/>
    <property type="match status" value="1"/>
</dbReference>
<reference evidence="2 5" key="2">
    <citation type="submission" date="2019-02" db="EMBL/GenBank/DDBJ databases">
        <title>Complete genome sequence of Desulfobacter hydrogenophilus AcRS1.</title>
        <authorList>
            <person name="Marietou A."/>
            <person name="Lund M.B."/>
            <person name="Marshall I.P.G."/>
            <person name="Schreiber L."/>
            <person name="Jorgensen B."/>
        </authorList>
    </citation>
    <scope>NUCLEOTIDE SEQUENCE [LARGE SCALE GENOMIC DNA]</scope>
    <source>
        <strain evidence="2 5">AcRS1</strain>
    </source>
</reference>
<keyword evidence="3" id="KW-0378">Hydrolase</keyword>
<evidence type="ECO:0000313" key="3">
    <source>
        <dbReference type="EMBL" id="RAM02515.1"/>
    </source>
</evidence>
<dbReference type="Pfam" id="PF00857">
    <property type="entry name" value="Isochorismatase"/>
    <property type="match status" value="1"/>
</dbReference>
<name>A0A328FHT6_9BACT</name>
<dbReference type="PANTHER" id="PTHR14119:SF3">
    <property type="entry name" value="ISOCHORISMATASE DOMAIN-CONTAINING PROTEIN 2"/>
    <property type="match status" value="1"/>
</dbReference>
<dbReference type="Proteomes" id="UP000248798">
    <property type="component" value="Unassembled WGS sequence"/>
</dbReference>
<evidence type="ECO:0000313" key="2">
    <source>
        <dbReference type="EMBL" id="QBH11871.1"/>
    </source>
</evidence>
<evidence type="ECO:0000313" key="4">
    <source>
        <dbReference type="Proteomes" id="UP000248798"/>
    </source>
</evidence>
<dbReference type="InterPro" id="IPR000868">
    <property type="entry name" value="Isochorismatase-like_dom"/>
</dbReference>
<organism evidence="3 4">
    <name type="scientific">Desulfobacter hydrogenophilus</name>
    <dbReference type="NCBI Taxonomy" id="2291"/>
    <lineage>
        <taxon>Bacteria</taxon>
        <taxon>Pseudomonadati</taxon>
        <taxon>Thermodesulfobacteriota</taxon>
        <taxon>Desulfobacteria</taxon>
        <taxon>Desulfobacterales</taxon>
        <taxon>Desulfobacteraceae</taxon>
        <taxon>Desulfobacter</taxon>
    </lineage>
</organism>
<dbReference type="Proteomes" id="UP000293902">
    <property type="component" value="Chromosome"/>
</dbReference>
<dbReference type="EMBL" id="CP036313">
    <property type="protein sequence ID" value="QBH11871.1"/>
    <property type="molecule type" value="Genomic_DNA"/>
</dbReference>
<dbReference type="InterPro" id="IPR050993">
    <property type="entry name" value="Isochorismatase_domain"/>
</dbReference>
<reference evidence="3 4" key="1">
    <citation type="submission" date="2018-06" db="EMBL/GenBank/DDBJ databases">
        <title>Complete Genome Sequence of Desulfobacter hydrogenophilus (DSM3380).</title>
        <authorList>
            <person name="Marietou A."/>
            <person name="Schreiber L."/>
            <person name="Marshall I."/>
            <person name="Jorgensen B."/>
        </authorList>
    </citation>
    <scope>NUCLEOTIDE SEQUENCE [LARGE SCALE GENOMIC DNA]</scope>
    <source>
        <strain evidence="3 4">DSM 3380</strain>
    </source>
</reference>
<proteinExistence type="predicted"/>
<evidence type="ECO:0000313" key="5">
    <source>
        <dbReference type="Proteomes" id="UP000293902"/>
    </source>
</evidence>
<dbReference type="RefSeq" id="WP_111955336.1">
    <property type="nucleotide sequence ID" value="NZ_CP036313.1"/>
</dbReference>
<dbReference type="SUPFAM" id="SSF52499">
    <property type="entry name" value="Isochorismatase-like hydrolases"/>
    <property type="match status" value="1"/>
</dbReference>
<dbReference type="OrthoDB" id="9796958at2"/>
<dbReference type="PANTHER" id="PTHR14119">
    <property type="entry name" value="HYDROLASE"/>
    <property type="match status" value="1"/>
</dbReference>
<protein>
    <submittedName>
        <fullName evidence="3">Hydrolase</fullName>
    </submittedName>
</protein>